<evidence type="ECO:0000259" key="3">
    <source>
        <dbReference type="PROSITE" id="PS50268"/>
    </source>
</evidence>
<gene>
    <name evidence="4" type="ORF">S01H1_18507</name>
</gene>
<dbReference type="AlphaFoldDB" id="X0SJG1"/>
<dbReference type="CDD" id="cd11304">
    <property type="entry name" value="Cadherin_repeat"/>
    <property type="match status" value="1"/>
</dbReference>
<dbReference type="GO" id="GO:0007156">
    <property type="term" value="P:homophilic cell adhesion via plasma membrane adhesion molecules"/>
    <property type="evidence" value="ECO:0007669"/>
    <property type="project" value="InterPro"/>
</dbReference>
<dbReference type="InterPro" id="IPR002126">
    <property type="entry name" value="Cadherin-like_dom"/>
</dbReference>
<dbReference type="SMART" id="SM00112">
    <property type="entry name" value="CA"/>
    <property type="match status" value="1"/>
</dbReference>
<dbReference type="Gene3D" id="2.60.40.60">
    <property type="entry name" value="Cadherins"/>
    <property type="match status" value="1"/>
</dbReference>
<dbReference type="SUPFAM" id="SSF49313">
    <property type="entry name" value="Cadherin-like"/>
    <property type="match status" value="1"/>
</dbReference>
<keyword evidence="2" id="KW-1133">Transmembrane helix</keyword>
<dbReference type="InterPro" id="IPR015919">
    <property type="entry name" value="Cadherin-like_sf"/>
</dbReference>
<keyword evidence="1" id="KW-0812">Transmembrane</keyword>
<protein>
    <recommendedName>
        <fullName evidence="3">Cadherin domain-containing protein</fullName>
    </recommendedName>
</protein>
<sequence>MVTLNDSTSVNLSLTGADKDLFEIIGDGLFLKKDVVLDTETNPDLDISVSVDDPTEGATPDDTDSLLIFVTDVNEAPIITSLPDVGAAKGETTVTTVTATDEDLPSQSLTYEITGGANQGLFTIIKNTGELSFITAPTAADTFTVEVTVSDNASPPLTDTQELIISVSNPPVVSGTFTGSVTEDGTLIAS</sequence>
<dbReference type="GO" id="GO:0005886">
    <property type="term" value="C:plasma membrane"/>
    <property type="evidence" value="ECO:0007669"/>
    <property type="project" value="UniProtKB-SubCell"/>
</dbReference>
<feature type="domain" description="Cadherin" evidence="3">
    <location>
        <begin position="92"/>
        <end position="169"/>
    </location>
</feature>
<dbReference type="EMBL" id="BARS01009899">
    <property type="protein sequence ID" value="GAF81144.1"/>
    <property type="molecule type" value="Genomic_DNA"/>
</dbReference>
<dbReference type="PANTHER" id="PTHR24026">
    <property type="entry name" value="FAT ATYPICAL CADHERIN-RELATED"/>
    <property type="match status" value="1"/>
</dbReference>
<evidence type="ECO:0000256" key="2">
    <source>
        <dbReference type="ARBA" id="ARBA00022989"/>
    </source>
</evidence>
<comment type="caution">
    <text evidence="4">The sequence shown here is derived from an EMBL/GenBank/DDBJ whole genome shotgun (WGS) entry which is preliminary data.</text>
</comment>
<proteinExistence type="predicted"/>
<organism evidence="4">
    <name type="scientific">marine sediment metagenome</name>
    <dbReference type="NCBI Taxonomy" id="412755"/>
    <lineage>
        <taxon>unclassified sequences</taxon>
        <taxon>metagenomes</taxon>
        <taxon>ecological metagenomes</taxon>
    </lineage>
</organism>
<keyword evidence="2" id="KW-0472">Membrane</keyword>
<accession>X0SJG1</accession>
<name>X0SJG1_9ZZZZ</name>
<dbReference type="PROSITE" id="PS50268">
    <property type="entry name" value="CADHERIN_2"/>
    <property type="match status" value="1"/>
</dbReference>
<dbReference type="Pfam" id="PF00028">
    <property type="entry name" value="Cadherin"/>
    <property type="match status" value="1"/>
</dbReference>
<evidence type="ECO:0000256" key="1">
    <source>
        <dbReference type="ARBA" id="ARBA00022692"/>
    </source>
</evidence>
<feature type="non-terminal residue" evidence="4">
    <location>
        <position position="190"/>
    </location>
</feature>
<reference evidence="4" key="1">
    <citation type="journal article" date="2014" name="Front. Microbiol.">
        <title>High frequency of phylogenetically diverse reductive dehalogenase-homologous genes in deep subseafloor sedimentary metagenomes.</title>
        <authorList>
            <person name="Kawai M."/>
            <person name="Futagami T."/>
            <person name="Toyoda A."/>
            <person name="Takaki Y."/>
            <person name="Nishi S."/>
            <person name="Hori S."/>
            <person name="Arai W."/>
            <person name="Tsubouchi T."/>
            <person name="Morono Y."/>
            <person name="Uchiyama I."/>
            <person name="Ito T."/>
            <person name="Fujiyama A."/>
            <person name="Inagaki F."/>
            <person name="Takami H."/>
        </authorList>
    </citation>
    <scope>NUCLEOTIDE SEQUENCE</scope>
    <source>
        <strain evidence="4">Expedition CK06-06</strain>
    </source>
</reference>
<evidence type="ECO:0000313" key="4">
    <source>
        <dbReference type="EMBL" id="GAF81144.1"/>
    </source>
</evidence>
<dbReference type="PANTHER" id="PTHR24026:SF126">
    <property type="entry name" value="PROTOCADHERIN FAT 4"/>
    <property type="match status" value="1"/>
</dbReference>
<dbReference type="GO" id="GO:0005509">
    <property type="term" value="F:calcium ion binding"/>
    <property type="evidence" value="ECO:0007669"/>
    <property type="project" value="InterPro"/>
</dbReference>